<dbReference type="InterPro" id="IPR006224">
    <property type="entry name" value="PsdUridine_synth_RluA-like_CS"/>
</dbReference>
<name>A0A1G2P1T0_9BACT</name>
<reference evidence="6 7" key="1">
    <citation type="journal article" date="2016" name="Nat. Commun.">
        <title>Thousands of microbial genomes shed light on interconnected biogeochemical processes in an aquifer system.</title>
        <authorList>
            <person name="Anantharaman K."/>
            <person name="Brown C.T."/>
            <person name="Hug L.A."/>
            <person name="Sharon I."/>
            <person name="Castelle C.J."/>
            <person name="Probst A.J."/>
            <person name="Thomas B.C."/>
            <person name="Singh A."/>
            <person name="Wilkins M.J."/>
            <person name="Karaoz U."/>
            <person name="Brodie E.L."/>
            <person name="Williams K.H."/>
            <person name="Hubbard S.S."/>
            <person name="Banfield J.F."/>
        </authorList>
    </citation>
    <scope>NUCLEOTIDE SEQUENCE [LARGE SCALE GENOMIC DNA]</scope>
</reference>
<dbReference type="EC" id="5.4.99.-" evidence="4"/>
<dbReference type="InterPro" id="IPR006225">
    <property type="entry name" value="PsdUridine_synth_RluC/D"/>
</dbReference>
<dbReference type="NCBIfam" id="TIGR00005">
    <property type="entry name" value="rluA_subfam"/>
    <property type="match status" value="1"/>
</dbReference>
<feature type="active site" evidence="3">
    <location>
        <position position="72"/>
    </location>
</feature>
<proteinExistence type="inferred from homology"/>
<dbReference type="InterPro" id="IPR020103">
    <property type="entry name" value="PsdUridine_synth_cat_dom_sf"/>
</dbReference>
<dbReference type="InterPro" id="IPR050188">
    <property type="entry name" value="RluA_PseudoU_synthase"/>
</dbReference>
<dbReference type="GO" id="GO:0003723">
    <property type="term" value="F:RNA binding"/>
    <property type="evidence" value="ECO:0007669"/>
    <property type="project" value="InterPro"/>
</dbReference>
<dbReference type="AlphaFoldDB" id="A0A1G2P1T0"/>
<dbReference type="CDD" id="cd02869">
    <property type="entry name" value="PseudoU_synth_RluA_like"/>
    <property type="match status" value="1"/>
</dbReference>
<dbReference type="EMBL" id="MHSK01000031">
    <property type="protein sequence ID" value="OHA41541.1"/>
    <property type="molecule type" value="Genomic_DNA"/>
</dbReference>
<organism evidence="6 7">
    <name type="scientific">Candidatus Taylorbacteria bacterium RIFCSPLOWO2_12_FULL_43_20</name>
    <dbReference type="NCBI Taxonomy" id="1802332"/>
    <lineage>
        <taxon>Bacteria</taxon>
        <taxon>Candidatus Tayloriibacteriota</taxon>
    </lineage>
</organism>
<comment type="caution">
    <text evidence="6">The sequence shown here is derived from an EMBL/GenBank/DDBJ whole genome shotgun (WGS) entry which is preliminary data.</text>
</comment>
<comment type="catalytic activity">
    <reaction evidence="4">
        <text>a uridine in RNA = a pseudouridine in RNA</text>
        <dbReference type="Rhea" id="RHEA:48348"/>
        <dbReference type="Rhea" id="RHEA-COMP:12068"/>
        <dbReference type="Rhea" id="RHEA-COMP:12069"/>
        <dbReference type="ChEBI" id="CHEBI:65314"/>
        <dbReference type="ChEBI" id="CHEBI:65315"/>
    </reaction>
</comment>
<evidence type="ECO:0000256" key="2">
    <source>
        <dbReference type="ARBA" id="ARBA00023235"/>
    </source>
</evidence>
<dbReference type="PANTHER" id="PTHR21600">
    <property type="entry name" value="MITOCHONDRIAL RNA PSEUDOURIDINE SYNTHASE"/>
    <property type="match status" value="1"/>
</dbReference>
<dbReference type="InterPro" id="IPR006145">
    <property type="entry name" value="PsdUridine_synth_RsuA/RluA"/>
</dbReference>
<gene>
    <name evidence="6" type="ORF">A3G52_02640</name>
</gene>
<evidence type="ECO:0000256" key="1">
    <source>
        <dbReference type="ARBA" id="ARBA00010876"/>
    </source>
</evidence>
<dbReference type="GO" id="GO:0009982">
    <property type="term" value="F:pseudouridine synthase activity"/>
    <property type="evidence" value="ECO:0007669"/>
    <property type="project" value="InterPro"/>
</dbReference>
<dbReference type="SUPFAM" id="SSF55120">
    <property type="entry name" value="Pseudouridine synthase"/>
    <property type="match status" value="1"/>
</dbReference>
<evidence type="ECO:0000313" key="6">
    <source>
        <dbReference type="EMBL" id="OHA41541.1"/>
    </source>
</evidence>
<comment type="function">
    <text evidence="4">Responsible for synthesis of pseudouridine from uracil.</text>
</comment>
<evidence type="ECO:0000256" key="3">
    <source>
        <dbReference type="PIRSR" id="PIRSR606225-1"/>
    </source>
</evidence>
<dbReference type="GO" id="GO:0140098">
    <property type="term" value="F:catalytic activity, acting on RNA"/>
    <property type="evidence" value="ECO:0007669"/>
    <property type="project" value="UniProtKB-ARBA"/>
</dbReference>
<dbReference type="Proteomes" id="UP000177269">
    <property type="component" value="Unassembled WGS sequence"/>
</dbReference>
<comment type="similarity">
    <text evidence="1 4">Belongs to the pseudouridine synthase RluA family.</text>
</comment>
<protein>
    <recommendedName>
        <fullName evidence="4">Pseudouridine synthase</fullName>
        <ecNumber evidence="4">5.4.99.-</ecNumber>
    </recommendedName>
</protein>
<sequence length="248" mass="27860">MNQDTSIIFENKNYIAVNKPAGIAVHADGRSKELTLADWIVSNFPYMSDVGENIVTDDGRIILKPGMAHRIDKETSGIMLLAKSQTAYLHLKGQFQAREVSKKYLAFLHGETKEDHGIINRPIGRSKNDFRKWTAERGTRGELREAVTSYVALLRNKGFTYAEISPKTGRTHQIRVHFKAINHPVVCDKLYAPNKASALGFTRLALHAFCLEFSDLSGERMKVEAPLSEDFQKAARELGFEPRVSQIA</sequence>
<evidence type="ECO:0000256" key="4">
    <source>
        <dbReference type="RuleBase" id="RU362028"/>
    </source>
</evidence>
<dbReference type="PANTHER" id="PTHR21600:SF44">
    <property type="entry name" value="RIBOSOMAL LARGE SUBUNIT PSEUDOURIDINE SYNTHASE D"/>
    <property type="match status" value="1"/>
</dbReference>
<dbReference type="Gene3D" id="3.30.2350.10">
    <property type="entry name" value="Pseudouridine synthase"/>
    <property type="match status" value="1"/>
</dbReference>
<dbReference type="GO" id="GO:0000455">
    <property type="term" value="P:enzyme-directed rRNA pseudouridine synthesis"/>
    <property type="evidence" value="ECO:0007669"/>
    <property type="project" value="TreeGrafter"/>
</dbReference>
<evidence type="ECO:0000259" key="5">
    <source>
        <dbReference type="Pfam" id="PF00849"/>
    </source>
</evidence>
<feature type="domain" description="Pseudouridine synthase RsuA/RluA-like" evidence="5">
    <location>
        <begin position="13"/>
        <end position="179"/>
    </location>
</feature>
<dbReference type="Pfam" id="PF00849">
    <property type="entry name" value="PseudoU_synth_2"/>
    <property type="match status" value="1"/>
</dbReference>
<accession>A0A1G2P1T0</accession>
<dbReference type="PROSITE" id="PS01129">
    <property type="entry name" value="PSI_RLU"/>
    <property type="match status" value="1"/>
</dbReference>
<evidence type="ECO:0000313" key="7">
    <source>
        <dbReference type="Proteomes" id="UP000177269"/>
    </source>
</evidence>
<keyword evidence="2 4" id="KW-0413">Isomerase</keyword>